<comment type="similarity">
    <text evidence="1">Belongs to the 4-hydroxybenzoyl-CoA thioesterase family.</text>
</comment>
<evidence type="ECO:0000313" key="4">
    <source>
        <dbReference type="Proteomes" id="UP001642900"/>
    </source>
</evidence>
<dbReference type="InterPro" id="IPR050563">
    <property type="entry name" value="4-hydroxybenzoyl-CoA_TE"/>
</dbReference>
<evidence type="ECO:0000256" key="2">
    <source>
        <dbReference type="ARBA" id="ARBA00022801"/>
    </source>
</evidence>
<gene>
    <name evidence="3" type="ORF">G6N73_20190</name>
</gene>
<sequence length="150" mass="16417">MTASRDQFCSWTAEKIRNADTDRFGHVNNSVVSTYLEAGRTEIMDDALSACPNGRDDYNVLIASLSINFRSELHFPGWVQIGSTVICIGNSSLRMAQAVFADGRLVADCEGTCVLTNAKTGRPTRVPEPVRAFLLRPASMPRPILNPTGR</sequence>
<dbReference type="PANTHER" id="PTHR31793:SF27">
    <property type="entry name" value="NOVEL THIOESTERASE SUPERFAMILY DOMAIN AND SAPOSIN A-TYPE DOMAIN CONTAINING PROTEIN (0610012H03RIK)"/>
    <property type="match status" value="1"/>
</dbReference>
<reference evidence="3 4" key="1">
    <citation type="submission" date="2020-02" db="EMBL/GenBank/DDBJ databases">
        <title>Genome sequence of strain CCNWXJ40-4.</title>
        <authorList>
            <person name="Gao J."/>
            <person name="Sun J."/>
        </authorList>
    </citation>
    <scope>NUCLEOTIDE SEQUENCE [LARGE SCALE GENOMIC DNA]</scope>
    <source>
        <strain evidence="3 4">CCNWXJ 40-4</strain>
    </source>
</reference>
<dbReference type="SUPFAM" id="SSF54637">
    <property type="entry name" value="Thioesterase/thiol ester dehydrase-isomerase"/>
    <property type="match status" value="1"/>
</dbReference>
<evidence type="ECO:0000256" key="1">
    <source>
        <dbReference type="ARBA" id="ARBA00005953"/>
    </source>
</evidence>
<keyword evidence="2" id="KW-0378">Hydrolase</keyword>
<protein>
    <submittedName>
        <fullName evidence="3">Acyl-CoA thioesterase</fullName>
    </submittedName>
</protein>
<dbReference type="InterPro" id="IPR029069">
    <property type="entry name" value="HotDog_dom_sf"/>
</dbReference>
<dbReference type="EMBL" id="JAAKZF010000032">
    <property type="protein sequence ID" value="NGO53452.1"/>
    <property type="molecule type" value="Genomic_DNA"/>
</dbReference>
<proteinExistence type="inferred from homology"/>
<dbReference type="AlphaFoldDB" id="A0A6G4WF85"/>
<dbReference type="Gene3D" id="3.10.129.10">
    <property type="entry name" value="Hotdog Thioesterase"/>
    <property type="match status" value="1"/>
</dbReference>
<dbReference type="RefSeq" id="WP_165030841.1">
    <property type="nucleotide sequence ID" value="NZ_JAAKZF010000032.1"/>
</dbReference>
<dbReference type="PANTHER" id="PTHR31793">
    <property type="entry name" value="4-HYDROXYBENZOYL-COA THIOESTERASE FAMILY MEMBER"/>
    <property type="match status" value="1"/>
</dbReference>
<keyword evidence="4" id="KW-1185">Reference proteome</keyword>
<dbReference type="Pfam" id="PF13279">
    <property type="entry name" value="4HBT_2"/>
    <property type="match status" value="1"/>
</dbReference>
<name>A0A6G4WF85_9HYPH</name>
<dbReference type="Proteomes" id="UP001642900">
    <property type="component" value="Unassembled WGS sequence"/>
</dbReference>
<evidence type="ECO:0000313" key="3">
    <source>
        <dbReference type="EMBL" id="NGO53452.1"/>
    </source>
</evidence>
<dbReference type="CDD" id="cd00586">
    <property type="entry name" value="4HBT"/>
    <property type="match status" value="1"/>
</dbReference>
<comment type="caution">
    <text evidence="3">The sequence shown here is derived from an EMBL/GenBank/DDBJ whole genome shotgun (WGS) entry which is preliminary data.</text>
</comment>
<organism evidence="3 4">
    <name type="scientific">Allomesorhizobium camelthorni</name>
    <dbReference type="NCBI Taxonomy" id="475069"/>
    <lineage>
        <taxon>Bacteria</taxon>
        <taxon>Pseudomonadati</taxon>
        <taxon>Pseudomonadota</taxon>
        <taxon>Alphaproteobacteria</taxon>
        <taxon>Hyphomicrobiales</taxon>
        <taxon>Phyllobacteriaceae</taxon>
        <taxon>Allomesorhizobium</taxon>
    </lineage>
</organism>
<dbReference type="GO" id="GO:0047617">
    <property type="term" value="F:fatty acyl-CoA hydrolase activity"/>
    <property type="evidence" value="ECO:0007669"/>
    <property type="project" value="TreeGrafter"/>
</dbReference>
<accession>A0A6G4WF85</accession>